<comment type="caution">
    <text evidence="11">The sequence shown here is derived from an EMBL/GenBank/DDBJ whole genome shotgun (WGS) entry which is preliminary data.</text>
</comment>
<feature type="compositionally biased region" description="Pro residues" evidence="9">
    <location>
        <begin position="963"/>
        <end position="980"/>
    </location>
</feature>
<feature type="domain" description="IF rod" evidence="10">
    <location>
        <begin position="96"/>
        <end position="406"/>
    </location>
</feature>
<dbReference type="EMBL" id="JAEMGP010000003">
    <property type="protein sequence ID" value="KAG5211984.1"/>
    <property type="molecule type" value="Genomic_DNA"/>
</dbReference>
<evidence type="ECO:0000313" key="12">
    <source>
        <dbReference type="Proteomes" id="UP000664991"/>
    </source>
</evidence>
<feature type="compositionally biased region" description="Polar residues" evidence="9">
    <location>
        <begin position="1040"/>
        <end position="1064"/>
    </location>
</feature>
<proteinExistence type="inferred from homology"/>
<feature type="region of interest" description="Disordered" evidence="9">
    <location>
        <begin position="945"/>
        <end position="1009"/>
    </location>
</feature>
<evidence type="ECO:0000256" key="8">
    <source>
        <dbReference type="SAM" id="Coils"/>
    </source>
</evidence>
<evidence type="ECO:0000256" key="2">
    <source>
        <dbReference type="ARBA" id="ARBA00022744"/>
    </source>
</evidence>
<dbReference type="InterPro" id="IPR039008">
    <property type="entry name" value="IF_rod_dom"/>
</dbReference>
<feature type="coiled-coil region" evidence="8">
    <location>
        <begin position="86"/>
        <end position="248"/>
    </location>
</feature>
<gene>
    <name evidence="11" type="ORF">JEQ12_014413</name>
</gene>
<dbReference type="FunFam" id="1.20.5.1160:FF:000001">
    <property type="entry name" value="Keratin type II"/>
    <property type="match status" value="1"/>
</dbReference>
<dbReference type="SUPFAM" id="SSF64593">
    <property type="entry name" value="Intermediate filament protein, coiled coil region"/>
    <property type="match status" value="2"/>
</dbReference>
<dbReference type="FunFam" id="1.20.5.500:FF:000001">
    <property type="entry name" value="Type II keratin 23"/>
    <property type="match status" value="1"/>
</dbReference>
<feature type="compositionally biased region" description="Pro residues" evidence="9">
    <location>
        <begin position="1081"/>
        <end position="1090"/>
    </location>
</feature>
<keyword evidence="1" id="KW-0597">Phosphoprotein</keyword>
<dbReference type="Gene3D" id="1.20.5.1160">
    <property type="entry name" value="Vasodilator-stimulated phosphoprotein"/>
    <property type="match status" value="1"/>
</dbReference>
<accession>A0A836D520</accession>
<feature type="region of interest" description="Disordered" evidence="9">
    <location>
        <begin position="1037"/>
        <end position="1092"/>
    </location>
</feature>
<feature type="compositionally biased region" description="Basic and acidic residues" evidence="9">
    <location>
        <begin position="709"/>
        <end position="723"/>
    </location>
</feature>
<evidence type="ECO:0000256" key="1">
    <source>
        <dbReference type="ARBA" id="ARBA00022553"/>
    </source>
</evidence>
<evidence type="ECO:0000256" key="5">
    <source>
        <dbReference type="ARBA" id="ARBA00055161"/>
    </source>
</evidence>
<evidence type="ECO:0000256" key="4">
    <source>
        <dbReference type="ARBA" id="ARBA00023054"/>
    </source>
</evidence>
<feature type="region of interest" description="Disordered" evidence="9">
    <location>
        <begin position="1"/>
        <end position="37"/>
    </location>
</feature>
<protein>
    <recommendedName>
        <fullName evidence="10">IF rod domain-containing protein</fullName>
    </recommendedName>
</protein>
<dbReference type="Pfam" id="PF00038">
    <property type="entry name" value="Filament"/>
    <property type="match status" value="1"/>
</dbReference>
<feature type="coiled-coil region" evidence="8">
    <location>
        <begin position="293"/>
        <end position="384"/>
    </location>
</feature>
<dbReference type="Pfam" id="PF04732">
    <property type="entry name" value="Filament_head"/>
    <property type="match status" value="1"/>
</dbReference>
<feature type="compositionally biased region" description="Low complexity" evidence="9">
    <location>
        <begin position="1"/>
        <end position="18"/>
    </location>
</feature>
<keyword evidence="4 8" id="KW-0175">Coiled coil</keyword>
<dbReference type="InterPro" id="IPR002957">
    <property type="entry name" value="Keratin_I"/>
</dbReference>
<evidence type="ECO:0000313" key="11">
    <source>
        <dbReference type="EMBL" id="KAG5211984.1"/>
    </source>
</evidence>
<dbReference type="Gene3D" id="1.20.5.500">
    <property type="entry name" value="Single helix bin"/>
    <property type="match status" value="1"/>
</dbReference>
<dbReference type="PRINTS" id="PR01248">
    <property type="entry name" value="TYPE1KERATIN"/>
</dbReference>
<dbReference type="PROSITE" id="PS00226">
    <property type="entry name" value="IF_ROD_1"/>
    <property type="match status" value="1"/>
</dbReference>
<dbReference type="Proteomes" id="UP000664991">
    <property type="component" value="Unassembled WGS sequence"/>
</dbReference>
<keyword evidence="2" id="KW-0416">Keratin</keyword>
<dbReference type="AlphaFoldDB" id="A0A836D520"/>
<dbReference type="FunFam" id="1.20.5.170:FF:000002">
    <property type="entry name" value="Type I keratin KA11"/>
    <property type="match status" value="1"/>
</dbReference>
<keyword evidence="3 7" id="KW-0403">Intermediate filament</keyword>
<evidence type="ECO:0000256" key="7">
    <source>
        <dbReference type="RuleBase" id="RU000685"/>
    </source>
</evidence>
<dbReference type="PANTHER" id="PTHR15289">
    <property type="entry name" value="TASTIN"/>
    <property type="match status" value="1"/>
</dbReference>
<feature type="region of interest" description="Disordered" evidence="9">
    <location>
        <begin position="436"/>
        <end position="538"/>
    </location>
</feature>
<name>A0A836D520_SHEEP</name>
<dbReference type="Gene3D" id="1.20.5.170">
    <property type="match status" value="1"/>
</dbReference>
<dbReference type="InterPro" id="IPR018039">
    <property type="entry name" value="IF_conserved"/>
</dbReference>
<evidence type="ECO:0000259" key="10">
    <source>
        <dbReference type="PROSITE" id="PS51842"/>
    </source>
</evidence>
<comment type="similarity">
    <text evidence="6 7">Belongs to the intermediate filament family.</text>
</comment>
<dbReference type="PROSITE" id="PS51842">
    <property type="entry name" value="IF_ROD_2"/>
    <property type="match status" value="1"/>
</dbReference>
<evidence type="ECO:0000256" key="9">
    <source>
        <dbReference type="SAM" id="MobiDB-lite"/>
    </source>
</evidence>
<organism evidence="11 12">
    <name type="scientific">Ovis aries</name>
    <name type="common">Sheep</name>
    <dbReference type="NCBI Taxonomy" id="9940"/>
    <lineage>
        <taxon>Eukaryota</taxon>
        <taxon>Metazoa</taxon>
        <taxon>Chordata</taxon>
        <taxon>Craniata</taxon>
        <taxon>Vertebrata</taxon>
        <taxon>Euteleostomi</taxon>
        <taxon>Mammalia</taxon>
        <taxon>Eutheria</taxon>
        <taxon>Laurasiatheria</taxon>
        <taxon>Artiodactyla</taxon>
        <taxon>Ruminantia</taxon>
        <taxon>Pecora</taxon>
        <taxon>Bovidae</taxon>
        <taxon>Caprinae</taxon>
        <taxon>Ovis</taxon>
    </lineage>
</organism>
<evidence type="ECO:0000256" key="6">
    <source>
        <dbReference type="ARBA" id="ARBA00061646"/>
    </source>
</evidence>
<comment type="function">
    <text evidence="5">Wool microfibrillar keratin.</text>
</comment>
<dbReference type="GO" id="GO:0005198">
    <property type="term" value="F:structural molecule activity"/>
    <property type="evidence" value="ECO:0007669"/>
    <property type="project" value="InterPro"/>
</dbReference>
<reference evidence="11 12" key="1">
    <citation type="submission" date="2020-12" db="EMBL/GenBank/DDBJ databases">
        <title>De novo assembly of Tibetan sheep genome.</title>
        <authorList>
            <person name="Li X."/>
        </authorList>
    </citation>
    <scope>NUCLEOTIDE SEQUENCE [LARGE SCALE GENOMIC DNA]</scope>
    <source>
        <tissue evidence="11">Heart</tissue>
    </source>
</reference>
<feature type="compositionally biased region" description="Polar residues" evidence="9">
    <location>
        <begin position="658"/>
        <end position="674"/>
    </location>
</feature>
<dbReference type="InterPro" id="IPR006821">
    <property type="entry name" value="Intermed_filament_DNA-bd"/>
</dbReference>
<feature type="compositionally biased region" description="Low complexity" evidence="9">
    <location>
        <begin position="27"/>
        <end position="37"/>
    </location>
</feature>
<dbReference type="PANTHER" id="PTHR15289:SF3">
    <property type="entry name" value="TASTIN"/>
    <property type="match status" value="1"/>
</dbReference>
<feature type="region of interest" description="Disordered" evidence="9">
    <location>
        <begin position="633"/>
        <end position="729"/>
    </location>
</feature>
<dbReference type="InterPro" id="IPR026133">
    <property type="entry name" value="Tastin"/>
</dbReference>
<evidence type="ECO:0000256" key="3">
    <source>
        <dbReference type="ARBA" id="ARBA00022754"/>
    </source>
</evidence>
<sequence length="1178" mass="128580">MSHPSGLRSSVSSTSYRRTFGPPPSLSPGAFSYSSSSRFSSSRLLGSASPGSSVRLGSFRGPRAGTGALLRLPSERLDFSMAEALNQEFLATRSNEKQELQELNDRFANFIEKVRFLEQQNAALRGELNQARGQEPARADQLCQQELRELRRELELLGRERDRVQVERDGLAEDLAALKQRLEEETRKREDAEHNLVLFRKDVDDATLSRLELERKIESLMDEIEFLKKLHEEELRDLQLSVESQQVQHVEVEATVKPELTAALRDIRAQYESIAAKNLQEAEEWYKSKYADLSDAANRNHEALRQAKQEMNESRRQIQSLTCEVDGLRGTNEALLRQLRELEEQFALEAGGYQAGAARLEEELRQLKEEMARHLREYQELLNVKMALDIEIATYRKLLEGEESRISVPVHSFASLSIKTTGVVVMTTLQATKDPLLRGVSPTPSKIPIRSQRRPPLPTVKPSALDQENQDPKRLGQKLNIQRPLADSAGPRLKATRQTEQSEKLLGSTQLRNPLEELRPSHGGQNVGPRPPPQTEAPGTVEFVADPAALATILSGEGVKSCRLGRQPSLAQRVLVRGSQGGTIRRGQDARASAYLAPRTPTHRLDPVRASCFSRLEGPGPRGRTLCPQRLQALIPPSGSSSHPSAPPCFQELRRETSGSSKTSVSQPSGSLPETSVEPASSLPEGEHEVVTQSDEGGGGPLGLAQRVPLKETRDKTHTRDGCDSCLMPSPGQAVPLAITRPSPFGRAQRVPSPGPSAPISYSVLRRLATRPKTQFTPLPSASRVQQARGLSGLSPQPCPEEPALPWEQIAVRLFDQESGIRLQEGPGKPPVSTPYGPHPSRTPNLQELKMQRINILQQLLRQEVEGLAEGKCASLNGSSSLDMVELQPLLAEISRTLNAPEKIPEAFHLPGLSQHPELPKPYFPGECGEPEPCPGRGPGMATPCPPAEPGSPESCPGRGPEMAPPCPPAEPGSPEPCPGRGPENPEPSTQEQPEAAGPSPPAEPGRLQACHQGQIGLPEPSTRVDLGVPEACSLELRNPESSPQPRTSQWAPATTSLTFSSQRPLCASPPIRSLQSLKPSPGPAGPSHPAPRTMALRQRLKACLTAIQGFHEACLDDECAFYTSRAPPSGLTRVCTNPVAMLLEWQDALMCSPFPKASVSLLFSAFRASVLQLVKLP</sequence>
<dbReference type="SMART" id="SM01391">
    <property type="entry name" value="Filament"/>
    <property type="match status" value="1"/>
</dbReference>
<dbReference type="GO" id="GO:0005882">
    <property type="term" value="C:intermediate filament"/>
    <property type="evidence" value="ECO:0007669"/>
    <property type="project" value="UniProtKB-KW"/>
</dbReference>